<dbReference type="GO" id="GO:0008234">
    <property type="term" value="F:cysteine-type peptidase activity"/>
    <property type="evidence" value="ECO:0007669"/>
    <property type="project" value="InterPro"/>
</dbReference>
<keyword evidence="1" id="KW-0732">Signal</keyword>
<dbReference type="GO" id="GO:0006508">
    <property type="term" value="P:proteolysis"/>
    <property type="evidence" value="ECO:0007669"/>
    <property type="project" value="InterPro"/>
</dbReference>
<name>A0A532UY88_UNCT6</name>
<reference evidence="3 4" key="1">
    <citation type="submission" date="2017-06" db="EMBL/GenBank/DDBJ databases">
        <title>Novel microbial phyla capable of carbon fixation and sulfur reduction in deep-sea sediments.</title>
        <authorList>
            <person name="Huang J."/>
            <person name="Baker B."/>
            <person name="Wang Y."/>
        </authorList>
    </citation>
    <scope>NUCLEOTIDE SEQUENCE [LARGE SCALE GENOMIC DNA]</scope>
    <source>
        <strain evidence="3">B3_TA06</strain>
    </source>
</reference>
<sequence length="900" mass="98741">MQTNLEVLMRANGRSIPLLALAVILLPLAAGAIQAGELQYVLEFSSSELRIEAVGEYTLISFSDACYDAQPGHPLVPFMARRYLLPRGMCVSRVRLEATSIRTLSVAKPLYPAQPARPFSSQKVEFVEPLAEVYSSTVPLFDFQAELLSEGLLEGERIAAIALRPIRYIPAQGKIEVAENMVLTIEYEQDFTYDGGSVRLSAGQVASLRQRLRGLVENPELAGALTTFSAPAPDEYRHAIVTPASLVSSFQPLADWNTKLGDRDTVVSLESIDAGFSGRDLAEKIRNFVSYAHEEWGLEYLLLGGDAQLVPTRDCWVFQYGWWPHPYDTIPTDMYFGALDGDWDADGDDVFGEMNDNPDLYAEVAVGRACVDNADQVELFVDKVKAYQENPPEGFADKLMLPAEILWTNPYYPGDATNNTIADLTHPETRIARMYETQGTLSRAAVQDSLNEGVGIVHHMAHGNVIGISCANGLFITTHANNLTNAGKTPVYVSIACLVGAFDYNSPDCLVEAFQNAQEGGTVAWVGNSRYGWGTPPARGPSEDLDVSFFETIYDKANPEAGPTLIAAKDDNAGYWGSYRVGRWCIYELSLFGDPAMPIHSREISAFIVTHDEPHAGPQTFKVTVGSEAGYPVEGMLVCVRQEPYVYAWARTDAEGEAYLDINPVAGPMSLTVSGANHRVWIDNDLEALGRDLACTRIIDPVGKIERGEIKPRAVIANLGRGVDSCYAKCRITGPGAHYEKGDLEGIVYLDPGEEDDVNFPSWTPPGGPGDRYRVEVTVYLWPEKTTEDENPSNNTQVGYCDILAGVEVTATTIVAPEQDSVCARMIPEAWFTSIGTEPAEGFYCHSEIASMSYHTAPYHDSFYVAGPLEPGDSTNVKFASWVCDDSLLYMAHLLRYQCN</sequence>
<evidence type="ECO:0000313" key="3">
    <source>
        <dbReference type="EMBL" id="TKJ39898.1"/>
    </source>
</evidence>
<organism evidence="3 4">
    <name type="scientific">candidate division TA06 bacterium B3_TA06</name>
    <dbReference type="NCBI Taxonomy" id="2012487"/>
    <lineage>
        <taxon>Bacteria</taxon>
        <taxon>Bacteria division TA06</taxon>
    </lineage>
</organism>
<evidence type="ECO:0000313" key="4">
    <source>
        <dbReference type="Proteomes" id="UP000317778"/>
    </source>
</evidence>
<dbReference type="InterPro" id="IPR029031">
    <property type="entry name" value="Gingipain_N_sf"/>
</dbReference>
<dbReference type="EMBL" id="NJBO01000021">
    <property type="protein sequence ID" value="TKJ39898.1"/>
    <property type="molecule type" value="Genomic_DNA"/>
</dbReference>
<dbReference type="SUPFAM" id="SSF52129">
    <property type="entry name" value="Caspase-like"/>
    <property type="match status" value="1"/>
</dbReference>
<dbReference type="InterPro" id="IPR038490">
    <property type="entry name" value="Gingipain_propep_sf"/>
</dbReference>
<comment type="caution">
    <text evidence="3">The sequence shown here is derived from an EMBL/GenBank/DDBJ whole genome shotgun (WGS) entry which is preliminary data.</text>
</comment>
<protein>
    <recommendedName>
        <fullName evidence="2">Gingipain domain-containing protein</fullName>
    </recommendedName>
</protein>
<proteinExistence type="predicted"/>
<accession>A0A532UY88</accession>
<dbReference type="Gene3D" id="3.40.50.1460">
    <property type="match status" value="1"/>
</dbReference>
<dbReference type="Gene3D" id="3.40.50.10390">
    <property type="entry name" value="Gingipain r, domain 1"/>
    <property type="match status" value="1"/>
</dbReference>
<dbReference type="InterPro" id="IPR001769">
    <property type="entry name" value="Gingipain"/>
</dbReference>
<dbReference type="InterPro" id="IPR029030">
    <property type="entry name" value="Caspase-like_dom_sf"/>
</dbReference>
<dbReference type="AlphaFoldDB" id="A0A532UY88"/>
<dbReference type="Proteomes" id="UP000317778">
    <property type="component" value="Unassembled WGS sequence"/>
</dbReference>
<gene>
    <name evidence="3" type="ORF">CEE36_09960</name>
</gene>
<dbReference type="Gene3D" id="2.60.40.3800">
    <property type="match status" value="1"/>
</dbReference>
<dbReference type="Pfam" id="PF01364">
    <property type="entry name" value="Peptidase_C25"/>
    <property type="match status" value="1"/>
</dbReference>
<evidence type="ECO:0000259" key="2">
    <source>
        <dbReference type="Pfam" id="PF01364"/>
    </source>
</evidence>
<feature type="domain" description="Gingipain" evidence="2">
    <location>
        <begin position="240"/>
        <end position="598"/>
    </location>
</feature>
<evidence type="ECO:0000256" key="1">
    <source>
        <dbReference type="ARBA" id="ARBA00022729"/>
    </source>
</evidence>